<evidence type="ECO:0000313" key="8">
    <source>
        <dbReference type="EMBL" id="HIV13692.1"/>
    </source>
</evidence>
<dbReference type="GO" id="GO:0008803">
    <property type="term" value="F:bis(5'-nucleosyl)-tetraphosphatase (symmetrical) activity"/>
    <property type="evidence" value="ECO:0007669"/>
    <property type="project" value="UniProtKB-EC"/>
</dbReference>
<reference evidence="8" key="2">
    <citation type="journal article" date="2021" name="PeerJ">
        <title>Extensive microbial diversity within the chicken gut microbiome revealed by metagenomics and culture.</title>
        <authorList>
            <person name="Gilroy R."/>
            <person name="Ravi A."/>
            <person name="Getino M."/>
            <person name="Pursley I."/>
            <person name="Horton D.L."/>
            <person name="Alikhan N.F."/>
            <person name="Baker D."/>
            <person name="Gharbi K."/>
            <person name="Hall N."/>
            <person name="Watson M."/>
            <person name="Adriaenssens E.M."/>
            <person name="Foster-Nyarko E."/>
            <person name="Jarju S."/>
            <person name="Secka A."/>
            <person name="Antonio M."/>
            <person name="Oren A."/>
            <person name="Chaudhuri R.R."/>
            <person name="La Ragione R."/>
            <person name="Hildebrand F."/>
            <person name="Pallen M.J."/>
        </authorList>
    </citation>
    <scope>NUCLEOTIDE SEQUENCE</scope>
    <source>
        <strain evidence="8">ChiBcec2-4451</strain>
    </source>
</reference>
<organism evidence="8 9">
    <name type="scientific">Candidatus Pullilachnospira stercoravium</name>
    <dbReference type="NCBI Taxonomy" id="2840913"/>
    <lineage>
        <taxon>Bacteria</taxon>
        <taxon>Bacillati</taxon>
        <taxon>Bacillota</taxon>
        <taxon>Clostridia</taxon>
        <taxon>Lachnospirales</taxon>
        <taxon>Lachnospiraceae</taxon>
        <taxon>Lachnospiraceae incertae sedis</taxon>
        <taxon>Candidatus Pullilachnospira</taxon>
    </lineage>
</organism>
<dbReference type="PROSITE" id="PS51831">
    <property type="entry name" value="HD"/>
    <property type="match status" value="1"/>
</dbReference>
<evidence type="ECO:0000256" key="4">
    <source>
        <dbReference type="ARBA" id="ARBA00022801"/>
    </source>
</evidence>
<accession>A0A9D1T6T1</accession>
<feature type="domain" description="HD" evidence="7">
    <location>
        <begin position="22"/>
        <end position="137"/>
    </location>
</feature>
<dbReference type="InterPro" id="IPR051094">
    <property type="entry name" value="Diverse_Catalytic_Enzymes"/>
</dbReference>
<evidence type="ECO:0000256" key="6">
    <source>
        <dbReference type="ARBA" id="ARBA00049417"/>
    </source>
</evidence>
<gene>
    <name evidence="8" type="primary">yqeK</name>
    <name evidence="8" type="ORF">IAA63_11210</name>
</gene>
<dbReference type="AlphaFoldDB" id="A0A9D1T6T1"/>
<dbReference type="NCBIfam" id="TIGR00488">
    <property type="entry name" value="bis(5'-nucleosyl)-tetraphosphatase (symmetrical) YqeK"/>
    <property type="match status" value="1"/>
</dbReference>
<keyword evidence="4 8" id="KW-0378">Hydrolase</keyword>
<dbReference type="Pfam" id="PF01966">
    <property type="entry name" value="HD"/>
    <property type="match status" value="1"/>
</dbReference>
<dbReference type="GO" id="GO:0046872">
    <property type="term" value="F:metal ion binding"/>
    <property type="evidence" value="ECO:0007669"/>
    <property type="project" value="UniProtKB-KW"/>
</dbReference>
<keyword evidence="2" id="KW-0479">Metal-binding</keyword>
<keyword evidence="5" id="KW-0408">Iron</keyword>
<proteinExistence type="predicted"/>
<dbReference type="PANTHER" id="PTHR35795">
    <property type="entry name" value="SLR1885 PROTEIN"/>
    <property type="match status" value="1"/>
</dbReference>
<reference evidence="8" key="1">
    <citation type="submission" date="2020-10" db="EMBL/GenBank/DDBJ databases">
        <authorList>
            <person name="Gilroy R."/>
        </authorList>
    </citation>
    <scope>NUCLEOTIDE SEQUENCE</scope>
    <source>
        <strain evidence="8">ChiBcec2-4451</strain>
    </source>
</reference>
<evidence type="ECO:0000256" key="1">
    <source>
        <dbReference type="ARBA" id="ARBA00012506"/>
    </source>
</evidence>
<evidence type="ECO:0000256" key="2">
    <source>
        <dbReference type="ARBA" id="ARBA00022723"/>
    </source>
</evidence>
<dbReference type="InterPro" id="IPR006675">
    <property type="entry name" value="HDIG_dom"/>
</dbReference>
<dbReference type="InterPro" id="IPR005249">
    <property type="entry name" value="YqeK"/>
</dbReference>
<dbReference type="InterPro" id="IPR006674">
    <property type="entry name" value="HD_domain"/>
</dbReference>
<keyword evidence="3" id="KW-0547">Nucleotide-binding</keyword>
<dbReference type="SUPFAM" id="SSF109604">
    <property type="entry name" value="HD-domain/PDEase-like"/>
    <property type="match status" value="1"/>
</dbReference>
<sequence length="198" mass="22781">MNGRYDLKKMEQKLAKHLDEDRMRHTLGVMYTAAGLAMVHGCSLEKAQVAGLLHDCAKCIPNKKKLKMCLENQIPMTEYEEKNPFILHAKLGAFLARKKYGVEDEEILEAITWHTTGKPDMSLLDKIIYLADYIEPGRDKASRLPYIRKLAFQDLDECMYQVLKDTLEYLSAGGADGIDEMTEEAYGYYREIHKKRNL</sequence>
<comment type="catalytic activity">
    <reaction evidence="6">
        <text>P(1),P(4)-bis(5'-adenosyl) tetraphosphate + H2O = 2 ADP + 2 H(+)</text>
        <dbReference type="Rhea" id="RHEA:24252"/>
        <dbReference type="ChEBI" id="CHEBI:15377"/>
        <dbReference type="ChEBI" id="CHEBI:15378"/>
        <dbReference type="ChEBI" id="CHEBI:58141"/>
        <dbReference type="ChEBI" id="CHEBI:456216"/>
        <dbReference type="EC" id="3.6.1.41"/>
    </reaction>
</comment>
<dbReference type="InterPro" id="IPR003607">
    <property type="entry name" value="HD/PDEase_dom"/>
</dbReference>
<dbReference type="EMBL" id="DVON01000237">
    <property type="protein sequence ID" value="HIV13692.1"/>
    <property type="molecule type" value="Genomic_DNA"/>
</dbReference>
<evidence type="ECO:0000259" key="7">
    <source>
        <dbReference type="PROSITE" id="PS51831"/>
    </source>
</evidence>
<name>A0A9D1T6T1_9FIRM</name>
<evidence type="ECO:0000256" key="5">
    <source>
        <dbReference type="ARBA" id="ARBA00023004"/>
    </source>
</evidence>
<dbReference type="PANTHER" id="PTHR35795:SF1">
    <property type="entry name" value="BIS(5'-NUCLEOSYL)-TETRAPHOSPHATASE, SYMMETRICAL"/>
    <property type="match status" value="1"/>
</dbReference>
<evidence type="ECO:0000313" key="9">
    <source>
        <dbReference type="Proteomes" id="UP000886723"/>
    </source>
</evidence>
<dbReference type="CDD" id="cd00077">
    <property type="entry name" value="HDc"/>
    <property type="match status" value="1"/>
</dbReference>
<dbReference type="GO" id="GO:0000166">
    <property type="term" value="F:nucleotide binding"/>
    <property type="evidence" value="ECO:0007669"/>
    <property type="project" value="UniProtKB-KW"/>
</dbReference>
<dbReference type="NCBIfam" id="TIGR00277">
    <property type="entry name" value="HDIG"/>
    <property type="match status" value="1"/>
</dbReference>
<protein>
    <recommendedName>
        <fullName evidence="1">bis(5'-nucleosyl)-tetraphosphatase (symmetrical)</fullName>
        <ecNumber evidence="1">3.6.1.41</ecNumber>
    </recommendedName>
</protein>
<dbReference type="SMART" id="SM00471">
    <property type="entry name" value="HDc"/>
    <property type="match status" value="1"/>
</dbReference>
<dbReference type="EC" id="3.6.1.41" evidence="1"/>
<comment type="caution">
    <text evidence="8">The sequence shown here is derived from an EMBL/GenBank/DDBJ whole genome shotgun (WGS) entry which is preliminary data.</text>
</comment>
<evidence type="ECO:0000256" key="3">
    <source>
        <dbReference type="ARBA" id="ARBA00022741"/>
    </source>
</evidence>
<dbReference type="Gene3D" id="1.10.3210.10">
    <property type="entry name" value="Hypothetical protein af1432"/>
    <property type="match status" value="1"/>
</dbReference>
<dbReference type="Proteomes" id="UP000886723">
    <property type="component" value="Unassembled WGS sequence"/>
</dbReference>